<sequence>MKFQLKALLVGAALLAALGAQAQQLPADAPAGTTVQCKDGSYAAPDTKSGACRGHKGIKTWYGRADAKAGTAAAAPAAAAPAGAPAAAPATPAAKAPAASDPSKMAAAPGGGAGKVWANDETKVYHCMGDRYYGKTKKGEYMTEADAKAKGMHASHNKACS</sequence>
<keyword evidence="2" id="KW-0732">Signal</keyword>
<proteinExistence type="predicted"/>
<reference evidence="3 4" key="1">
    <citation type="submission" date="2024-03" db="EMBL/GenBank/DDBJ databases">
        <title>Novel species of the genus Variovorax.</title>
        <authorList>
            <person name="Liu Q."/>
            <person name="Xin Y.-H."/>
        </authorList>
    </citation>
    <scope>NUCLEOTIDE SEQUENCE [LARGE SCALE GENOMIC DNA]</scope>
    <source>
        <strain evidence="3 4">KACC 18899</strain>
    </source>
</reference>
<feature type="signal peptide" evidence="2">
    <location>
        <begin position="1"/>
        <end position="22"/>
    </location>
</feature>
<protein>
    <submittedName>
        <fullName evidence="3">DUF3761 domain-containing protein</fullName>
    </submittedName>
</protein>
<dbReference type="Proteomes" id="UP001365846">
    <property type="component" value="Unassembled WGS sequence"/>
</dbReference>
<name>A0ABU8VEM5_9BURK</name>
<dbReference type="EMBL" id="JBBKZU010000004">
    <property type="protein sequence ID" value="MEJ8811637.1"/>
    <property type="molecule type" value="Genomic_DNA"/>
</dbReference>
<feature type="compositionally biased region" description="Low complexity" evidence="1">
    <location>
        <begin position="78"/>
        <end position="108"/>
    </location>
</feature>
<evidence type="ECO:0000313" key="4">
    <source>
        <dbReference type="Proteomes" id="UP001365846"/>
    </source>
</evidence>
<dbReference type="Pfam" id="PF12587">
    <property type="entry name" value="DUF3761"/>
    <property type="match status" value="1"/>
</dbReference>
<dbReference type="InterPro" id="IPR022236">
    <property type="entry name" value="DUF3761"/>
</dbReference>
<evidence type="ECO:0000256" key="1">
    <source>
        <dbReference type="SAM" id="MobiDB-lite"/>
    </source>
</evidence>
<comment type="caution">
    <text evidence="3">The sequence shown here is derived from an EMBL/GenBank/DDBJ whole genome shotgun (WGS) entry which is preliminary data.</text>
</comment>
<evidence type="ECO:0000313" key="3">
    <source>
        <dbReference type="EMBL" id="MEJ8811637.1"/>
    </source>
</evidence>
<dbReference type="RefSeq" id="WP_340356911.1">
    <property type="nucleotide sequence ID" value="NZ_JBBKZU010000004.1"/>
</dbReference>
<feature type="region of interest" description="Disordered" evidence="1">
    <location>
        <begin position="78"/>
        <end position="112"/>
    </location>
</feature>
<organism evidence="3 4">
    <name type="scientific">Variovorax ureilyticus</name>
    <dbReference type="NCBI Taxonomy" id="1836198"/>
    <lineage>
        <taxon>Bacteria</taxon>
        <taxon>Pseudomonadati</taxon>
        <taxon>Pseudomonadota</taxon>
        <taxon>Betaproteobacteria</taxon>
        <taxon>Burkholderiales</taxon>
        <taxon>Comamonadaceae</taxon>
        <taxon>Variovorax</taxon>
    </lineage>
</organism>
<evidence type="ECO:0000256" key="2">
    <source>
        <dbReference type="SAM" id="SignalP"/>
    </source>
</evidence>
<accession>A0ABU8VEM5</accession>
<keyword evidence="4" id="KW-1185">Reference proteome</keyword>
<feature type="chain" id="PRO_5045648925" evidence="2">
    <location>
        <begin position="23"/>
        <end position="161"/>
    </location>
</feature>
<gene>
    <name evidence="3" type="ORF">WKW77_11215</name>
</gene>